<reference evidence="2" key="1">
    <citation type="submission" date="2019-05" db="EMBL/GenBank/DDBJ databases">
        <title>Methanoculleus sp. FWC-SCC1, a methanogenic archaeon isolated from deep marine cold seep.</title>
        <authorList>
            <person name="Chen Y.-W."/>
            <person name="Chen S.-C."/>
            <person name="Teng N.-H."/>
            <person name="Lai M.-C."/>
        </authorList>
    </citation>
    <scope>NUCLEOTIDE SEQUENCE</scope>
    <source>
        <strain evidence="2">FWC-SCC1</strain>
    </source>
</reference>
<dbReference type="InterPro" id="IPR001962">
    <property type="entry name" value="Asn_synthase"/>
</dbReference>
<dbReference type="InterPro" id="IPR052188">
    <property type="entry name" value="Ni-pincer_cofactor_biosynth"/>
</dbReference>
<dbReference type="InterPro" id="IPR014729">
    <property type="entry name" value="Rossmann-like_a/b/a_fold"/>
</dbReference>
<keyword evidence="2" id="KW-0808">Transferase</keyword>
<organism evidence="2 3">
    <name type="scientific">Methanoculleus frigidifontis</name>
    <dbReference type="NCBI Taxonomy" id="2584085"/>
    <lineage>
        <taxon>Archaea</taxon>
        <taxon>Methanobacteriati</taxon>
        <taxon>Methanobacteriota</taxon>
        <taxon>Stenosarchaea group</taxon>
        <taxon>Methanomicrobia</taxon>
        <taxon>Methanomicrobiales</taxon>
        <taxon>Methanomicrobiaceae</taxon>
        <taxon>Methanoculleus</taxon>
    </lineage>
</organism>
<dbReference type="SUPFAM" id="SSF52402">
    <property type="entry name" value="Adenine nucleotide alpha hydrolases-like"/>
    <property type="match status" value="1"/>
</dbReference>
<comment type="caution">
    <text evidence="2">The sequence shown here is derived from an EMBL/GenBank/DDBJ whole genome shotgun (WGS) entry which is preliminary data.</text>
</comment>
<protein>
    <submittedName>
        <fullName evidence="2">ATP-dependent sacrificial sulfur transferase LarE</fullName>
    </submittedName>
</protein>
<dbReference type="Pfam" id="PF00733">
    <property type="entry name" value="Asn_synthase"/>
    <property type="match status" value="1"/>
</dbReference>
<name>A0ABT8M7N1_9EURY</name>
<proteinExistence type="predicted"/>
<feature type="domain" description="Asparagine synthetase" evidence="1">
    <location>
        <begin position="11"/>
        <end position="123"/>
    </location>
</feature>
<dbReference type="PANTHER" id="PTHR43169:SF2">
    <property type="entry name" value="NAD_GMP SYNTHASE DOMAIN-CONTAINING PROTEIN"/>
    <property type="match status" value="1"/>
</dbReference>
<evidence type="ECO:0000313" key="2">
    <source>
        <dbReference type="EMBL" id="MDN7023939.1"/>
    </source>
</evidence>
<keyword evidence="3" id="KW-1185">Reference proteome</keyword>
<dbReference type="EMBL" id="VCYH01000002">
    <property type="protein sequence ID" value="MDN7023939.1"/>
    <property type="molecule type" value="Genomic_DNA"/>
</dbReference>
<dbReference type="InterPro" id="IPR005232">
    <property type="entry name" value="LarE"/>
</dbReference>
<accession>A0ABT8M7N1</accession>
<dbReference type="NCBIfam" id="TIGR00268">
    <property type="entry name" value="ATP-dependent sacrificial sulfur transferase LarE"/>
    <property type="match status" value="1"/>
</dbReference>
<dbReference type="GO" id="GO:0016740">
    <property type="term" value="F:transferase activity"/>
    <property type="evidence" value="ECO:0007669"/>
    <property type="project" value="UniProtKB-KW"/>
</dbReference>
<dbReference type="RefSeq" id="WP_301663024.1">
    <property type="nucleotide sequence ID" value="NZ_VCYH01000002.1"/>
</dbReference>
<sequence length="256" mass="27566">MVTVQRLDDVVKSSEPMAVALSGGTDSSVLLAYARRLGIRVMGISVDTGLNPPGELAAAEALAARLGVPFAVVRRDMLAIPDVRENTSRRCYVCKREMMRAVIHEANRRGYATVADGTHADDLPGDRPGMAALQELGIVSPFAEAGMGKGDVLTLAGELGISVRPASSCLATRIPAGTHLTAECIGMVREAEEMLRDEVEGMLRVRCIDRRAYIEADPSEHPRIRPMLGKIRELGFEEVVLAPGGYRQGGADTWKQ</sequence>
<gene>
    <name evidence="2" type="primary">larE</name>
    <name evidence="2" type="ORF">FGU65_03360</name>
</gene>
<dbReference type="Gene3D" id="3.40.50.620">
    <property type="entry name" value="HUPs"/>
    <property type="match status" value="1"/>
</dbReference>
<dbReference type="Proteomes" id="UP001168338">
    <property type="component" value="Unassembled WGS sequence"/>
</dbReference>
<dbReference type="PANTHER" id="PTHR43169">
    <property type="entry name" value="EXSB FAMILY PROTEIN"/>
    <property type="match status" value="1"/>
</dbReference>
<dbReference type="PIRSF" id="PIRSF006661">
    <property type="entry name" value="PP-lp_UCP006661"/>
    <property type="match status" value="1"/>
</dbReference>
<evidence type="ECO:0000259" key="1">
    <source>
        <dbReference type="Pfam" id="PF00733"/>
    </source>
</evidence>
<evidence type="ECO:0000313" key="3">
    <source>
        <dbReference type="Proteomes" id="UP001168338"/>
    </source>
</evidence>